<dbReference type="Gene3D" id="2.130.10.10">
    <property type="entry name" value="YVTN repeat-like/Quinoprotein amine dehydrogenase"/>
    <property type="match status" value="1"/>
</dbReference>
<evidence type="ECO:0000256" key="6">
    <source>
        <dbReference type="RuleBase" id="RU280818"/>
    </source>
</evidence>
<organism evidence="7 8">
    <name type="scientific">Spodoptera exigua</name>
    <name type="common">Beet armyworm</name>
    <name type="synonym">Noctua fulgens</name>
    <dbReference type="NCBI Taxonomy" id="7107"/>
    <lineage>
        <taxon>Eukaryota</taxon>
        <taxon>Metazoa</taxon>
        <taxon>Ecdysozoa</taxon>
        <taxon>Arthropoda</taxon>
        <taxon>Hexapoda</taxon>
        <taxon>Insecta</taxon>
        <taxon>Pterygota</taxon>
        <taxon>Neoptera</taxon>
        <taxon>Endopterygota</taxon>
        <taxon>Lepidoptera</taxon>
        <taxon>Glossata</taxon>
        <taxon>Ditrysia</taxon>
        <taxon>Noctuoidea</taxon>
        <taxon>Noctuidae</taxon>
        <taxon>Amphipyrinae</taxon>
        <taxon>Spodoptera</taxon>
    </lineage>
</organism>
<protein>
    <recommendedName>
        <fullName evidence="6">Coronin</fullName>
    </recommendedName>
</protein>
<evidence type="ECO:0000313" key="7">
    <source>
        <dbReference type="EMBL" id="KAH9638840.1"/>
    </source>
</evidence>
<proteinExistence type="inferred from homology"/>
<gene>
    <name evidence="7" type="ORF">HF086_012793</name>
</gene>
<dbReference type="PANTHER" id="PTHR10856:SF20">
    <property type="entry name" value="CORONIN-7"/>
    <property type="match status" value="1"/>
</dbReference>
<feature type="repeat" description="WD" evidence="5">
    <location>
        <begin position="102"/>
        <end position="144"/>
    </location>
</feature>
<evidence type="ECO:0000256" key="4">
    <source>
        <dbReference type="ARBA" id="ARBA00024838"/>
    </source>
</evidence>
<comment type="caution">
    <text evidence="7">The sequence shown here is derived from an EMBL/GenBank/DDBJ whole genome shotgun (WGS) entry which is preliminary data.</text>
</comment>
<sequence>MPSSVRVAANGYRCAVPLGGGGGRVGVLELPAGATPAARAPRAAPGAARVSALLHPAPLQDWAWDPFRPTRLLVACDDGLVREWIIPEQGLQESTNEPARTFSAHPDKIYIIRFHPTASDLLTTAAHDLSVKIWDLNPETPVAAIILTGHTDQIFALD</sequence>
<evidence type="ECO:0000256" key="3">
    <source>
        <dbReference type="ARBA" id="ARBA00022737"/>
    </source>
</evidence>
<dbReference type="InterPro" id="IPR015943">
    <property type="entry name" value="WD40/YVTN_repeat-like_dom_sf"/>
</dbReference>
<dbReference type="InterPro" id="IPR036322">
    <property type="entry name" value="WD40_repeat_dom_sf"/>
</dbReference>
<name>A0A922SIH6_SPOEX</name>
<dbReference type="SMART" id="SM00320">
    <property type="entry name" value="WD40"/>
    <property type="match status" value="2"/>
</dbReference>
<comment type="similarity">
    <text evidence="1 6">Belongs to the WD repeat coronin family.</text>
</comment>
<evidence type="ECO:0000256" key="1">
    <source>
        <dbReference type="ARBA" id="ARBA00009482"/>
    </source>
</evidence>
<dbReference type="PANTHER" id="PTHR10856">
    <property type="entry name" value="CORONIN"/>
    <property type="match status" value="1"/>
</dbReference>
<dbReference type="InterPro" id="IPR019775">
    <property type="entry name" value="WD40_repeat_CS"/>
</dbReference>
<evidence type="ECO:0000256" key="2">
    <source>
        <dbReference type="ARBA" id="ARBA00022574"/>
    </source>
</evidence>
<dbReference type="InterPro" id="IPR015505">
    <property type="entry name" value="Coronin"/>
</dbReference>
<accession>A0A922SIH6</accession>
<reference evidence="7" key="1">
    <citation type="journal article" date="2021" name="G3 (Bethesda)">
        <title>Genome and transcriptome analysis of the beet armyworm Spodoptera exigua reveals targets for pest control. .</title>
        <authorList>
            <person name="Simon S."/>
            <person name="Breeschoten T."/>
            <person name="Jansen H.J."/>
            <person name="Dirks R.P."/>
            <person name="Schranz M.E."/>
            <person name="Ros V.I.D."/>
        </authorList>
    </citation>
    <scope>NUCLEOTIDE SEQUENCE</scope>
    <source>
        <strain evidence="7">TB_SE_WUR_2020</strain>
    </source>
</reference>
<keyword evidence="2 5" id="KW-0853">WD repeat</keyword>
<dbReference type="AlphaFoldDB" id="A0A922SIH6"/>
<dbReference type="InterPro" id="IPR001680">
    <property type="entry name" value="WD40_rpt"/>
</dbReference>
<dbReference type="SUPFAM" id="SSF50978">
    <property type="entry name" value="WD40 repeat-like"/>
    <property type="match status" value="1"/>
</dbReference>
<dbReference type="PROSITE" id="PS50294">
    <property type="entry name" value="WD_REPEATS_REGION"/>
    <property type="match status" value="1"/>
</dbReference>
<dbReference type="PROSITE" id="PS50082">
    <property type="entry name" value="WD_REPEATS_2"/>
    <property type="match status" value="1"/>
</dbReference>
<comment type="function">
    <text evidence="4">F-actin regulator involved in anterograde Golgi to endosome transport: upon ubiquitination via 'Lys-33'-linked ubiquitin chains by the BCR(KLHL20) E3 ubiquitin ligase complex, interacts with EPS15 and localizes to the trans-Golgi network, where it promotes actin polymerization, thereby facilitating post-Golgi trafficking. May play a role in the maintenance of the Golgi apparatus morphology.</text>
</comment>
<dbReference type="PROSITE" id="PS00678">
    <property type="entry name" value="WD_REPEATS_1"/>
    <property type="match status" value="1"/>
</dbReference>
<evidence type="ECO:0000256" key="5">
    <source>
        <dbReference type="PROSITE-ProRule" id="PRU00221"/>
    </source>
</evidence>
<keyword evidence="3 6" id="KW-0677">Repeat</keyword>
<evidence type="ECO:0000313" key="8">
    <source>
        <dbReference type="Proteomes" id="UP000814243"/>
    </source>
</evidence>
<dbReference type="Proteomes" id="UP000814243">
    <property type="component" value="Unassembled WGS sequence"/>
</dbReference>
<dbReference type="EMBL" id="JACEFF010000368">
    <property type="protein sequence ID" value="KAH9638840.1"/>
    <property type="molecule type" value="Genomic_DNA"/>
</dbReference>
<dbReference type="Pfam" id="PF00400">
    <property type="entry name" value="WD40"/>
    <property type="match status" value="1"/>
</dbReference>